<evidence type="ECO:0000313" key="3">
    <source>
        <dbReference type="Proteomes" id="UP001151760"/>
    </source>
</evidence>
<dbReference type="EMBL" id="BQNB010011553">
    <property type="protein sequence ID" value="GJS92044.1"/>
    <property type="molecule type" value="Genomic_DNA"/>
</dbReference>
<reference evidence="2" key="2">
    <citation type="submission" date="2022-01" db="EMBL/GenBank/DDBJ databases">
        <authorList>
            <person name="Yamashiro T."/>
            <person name="Shiraishi A."/>
            <person name="Satake H."/>
            <person name="Nakayama K."/>
        </authorList>
    </citation>
    <scope>NUCLEOTIDE SEQUENCE</scope>
</reference>
<accession>A0ABQ4ZP64</accession>
<name>A0ABQ4ZP64_9ASTR</name>
<comment type="caution">
    <text evidence="2">The sequence shown here is derived from an EMBL/GenBank/DDBJ whole genome shotgun (WGS) entry which is preliminary data.</text>
</comment>
<dbReference type="Proteomes" id="UP001151760">
    <property type="component" value="Unassembled WGS sequence"/>
</dbReference>
<evidence type="ECO:0000313" key="2">
    <source>
        <dbReference type="EMBL" id="GJS92044.1"/>
    </source>
</evidence>
<keyword evidence="3" id="KW-1185">Reference proteome</keyword>
<protein>
    <submittedName>
        <fullName evidence="2">Uncharacterized protein</fullName>
    </submittedName>
</protein>
<sequence length="96" mass="11254">MRLELMSPLDILLMNFFMRMTGNGYYTKGLKRSKKDKTEHGNGKSVKNRSRRPHWQSSTLLLAKDAWHMIQGLQMIAWGLDKIRRLTRSEGSRSFL</sequence>
<feature type="region of interest" description="Disordered" evidence="1">
    <location>
        <begin position="28"/>
        <end position="53"/>
    </location>
</feature>
<reference evidence="2" key="1">
    <citation type="journal article" date="2022" name="Int. J. Mol. Sci.">
        <title>Draft Genome of Tanacetum Coccineum: Genomic Comparison of Closely Related Tanacetum-Family Plants.</title>
        <authorList>
            <person name="Yamashiro T."/>
            <person name="Shiraishi A."/>
            <person name="Nakayama K."/>
            <person name="Satake H."/>
        </authorList>
    </citation>
    <scope>NUCLEOTIDE SEQUENCE</scope>
</reference>
<proteinExistence type="predicted"/>
<organism evidence="2 3">
    <name type="scientific">Tanacetum coccineum</name>
    <dbReference type="NCBI Taxonomy" id="301880"/>
    <lineage>
        <taxon>Eukaryota</taxon>
        <taxon>Viridiplantae</taxon>
        <taxon>Streptophyta</taxon>
        <taxon>Embryophyta</taxon>
        <taxon>Tracheophyta</taxon>
        <taxon>Spermatophyta</taxon>
        <taxon>Magnoliopsida</taxon>
        <taxon>eudicotyledons</taxon>
        <taxon>Gunneridae</taxon>
        <taxon>Pentapetalae</taxon>
        <taxon>asterids</taxon>
        <taxon>campanulids</taxon>
        <taxon>Asterales</taxon>
        <taxon>Asteraceae</taxon>
        <taxon>Asteroideae</taxon>
        <taxon>Anthemideae</taxon>
        <taxon>Anthemidinae</taxon>
        <taxon>Tanacetum</taxon>
    </lineage>
</organism>
<evidence type="ECO:0000256" key="1">
    <source>
        <dbReference type="SAM" id="MobiDB-lite"/>
    </source>
</evidence>
<gene>
    <name evidence="2" type="ORF">Tco_0774680</name>
</gene>